<comment type="caution">
    <text evidence="1">The sequence shown here is derived from an EMBL/GenBank/DDBJ whole genome shotgun (WGS) entry which is preliminary data.</text>
</comment>
<evidence type="ECO:0000313" key="2">
    <source>
        <dbReference type="Proteomes" id="UP001320843"/>
    </source>
</evidence>
<dbReference type="InterPro" id="IPR011322">
    <property type="entry name" value="N-reg_PII-like_a/b"/>
</dbReference>
<evidence type="ECO:0000313" key="1">
    <source>
        <dbReference type="EMBL" id="MCW0399747.1"/>
    </source>
</evidence>
<name>A0ABT3DW63_9XANT</name>
<gene>
    <name evidence="1" type="ORF">NB700_002303</name>
</gene>
<dbReference type="Gene3D" id="3.30.70.120">
    <property type="match status" value="1"/>
</dbReference>
<accession>A0ABT3DW63</accession>
<dbReference type="Proteomes" id="UP001320843">
    <property type="component" value="Unassembled WGS sequence"/>
</dbReference>
<organism evidence="1 2">
    <name type="scientific">Xanthomonas sacchari</name>
    <dbReference type="NCBI Taxonomy" id="56458"/>
    <lineage>
        <taxon>Bacteria</taxon>
        <taxon>Pseudomonadati</taxon>
        <taxon>Pseudomonadota</taxon>
        <taxon>Gammaproteobacteria</taxon>
        <taxon>Lysobacterales</taxon>
        <taxon>Lysobacteraceae</taxon>
        <taxon>Xanthomonas</taxon>
    </lineage>
</organism>
<dbReference type="RefSeq" id="WP_225851617.1">
    <property type="nucleotide sequence ID" value="NZ_CP099530.1"/>
</dbReference>
<sequence>MNRPLPAQMAALRLYFPFSTKAGRPTRFWHRLTAPALADHLLAMARRSRIAQAMLHPVERGYLPGAGLSQRHPELSGMRHPHCLELLDTEQRLRDFVADHAEELRKVHAVLFLCELPLAHNGGSHSAFRAQGAAP</sequence>
<proteinExistence type="predicted"/>
<dbReference type="SUPFAM" id="SSF54913">
    <property type="entry name" value="GlnB-like"/>
    <property type="match status" value="1"/>
</dbReference>
<dbReference type="EMBL" id="JANFWR010000014">
    <property type="protein sequence ID" value="MCW0399747.1"/>
    <property type="molecule type" value="Genomic_DNA"/>
</dbReference>
<evidence type="ECO:0008006" key="3">
    <source>
        <dbReference type="Google" id="ProtNLM"/>
    </source>
</evidence>
<reference evidence="1 2" key="1">
    <citation type="submission" date="2022-06" db="EMBL/GenBank/DDBJ databases">
        <title>Dynamics of rice microbiomes reveals core vertical transmitted seed endophytes.</title>
        <authorList>
            <person name="Liao K."/>
            <person name="Zhang X."/>
        </authorList>
    </citation>
    <scope>NUCLEOTIDE SEQUENCE [LARGE SCALE GENOMIC DNA]</scope>
    <source>
        <strain evidence="1 2">YT10-10-1</strain>
    </source>
</reference>
<keyword evidence="2" id="KW-1185">Reference proteome</keyword>
<dbReference type="InterPro" id="IPR015867">
    <property type="entry name" value="N-reg_PII/ATP_PRibTrfase_C"/>
</dbReference>
<protein>
    <recommendedName>
        <fullName evidence="3">DUF190 domain-containing protein</fullName>
    </recommendedName>
</protein>